<dbReference type="InterPro" id="IPR003609">
    <property type="entry name" value="Pan_app"/>
</dbReference>
<dbReference type="Proteomes" id="UP000001554">
    <property type="component" value="Chromosome 3"/>
</dbReference>
<dbReference type="KEGG" id="bfo:118412625"/>
<dbReference type="PANTHER" id="PTHR46780">
    <property type="entry name" value="PROTEIN EVA-1"/>
    <property type="match status" value="1"/>
</dbReference>
<protein>
    <submittedName>
        <fullName evidence="5">Uncharacterized protein LOC118412625 isoform X1</fullName>
    </submittedName>
</protein>
<organism evidence="4 5">
    <name type="scientific">Branchiostoma floridae</name>
    <name type="common">Florida lancelet</name>
    <name type="synonym">Amphioxus</name>
    <dbReference type="NCBI Taxonomy" id="7739"/>
    <lineage>
        <taxon>Eukaryota</taxon>
        <taxon>Metazoa</taxon>
        <taxon>Chordata</taxon>
        <taxon>Cephalochordata</taxon>
        <taxon>Leptocardii</taxon>
        <taxon>Amphioxiformes</taxon>
        <taxon>Branchiostomatidae</taxon>
        <taxon>Branchiostoma</taxon>
    </lineage>
</organism>
<dbReference type="PROSITE" id="PS50228">
    <property type="entry name" value="SUEL_LECTIN"/>
    <property type="match status" value="3"/>
</dbReference>
<reference evidence="5" key="2">
    <citation type="submission" date="2025-08" db="UniProtKB">
        <authorList>
            <consortium name="RefSeq"/>
        </authorList>
    </citation>
    <scope>IDENTIFICATION</scope>
    <source>
        <strain evidence="5">S238N-H82</strain>
        <tissue evidence="5">Testes</tissue>
    </source>
</reference>
<dbReference type="Pfam" id="PF00024">
    <property type="entry name" value="PAN_1"/>
    <property type="match status" value="3"/>
</dbReference>
<proteinExistence type="predicted"/>
<dbReference type="Gene3D" id="3.50.4.10">
    <property type="entry name" value="Hepatocyte Growth Factor"/>
    <property type="match status" value="2"/>
</dbReference>
<dbReference type="FunFam" id="2.60.120.740:FF:000001">
    <property type="entry name" value="Adhesion G protein-coupled receptor L2"/>
    <property type="match status" value="3"/>
</dbReference>
<reference evidence="4" key="1">
    <citation type="journal article" date="2020" name="Nat. Ecol. Evol.">
        <title>Deeply conserved synteny resolves early events in vertebrate evolution.</title>
        <authorList>
            <person name="Simakov O."/>
            <person name="Marletaz F."/>
            <person name="Yue J.X."/>
            <person name="O'Connell B."/>
            <person name="Jenkins J."/>
            <person name="Brandt A."/>
            <person name="Calef R."/>
            <person name="Tung C.H."/>
            <person name="Huang T.K."/>
            <person name="Schmutz J."/>
            <person name="Satoh N."/>
            <person name="Yu J.K."/>
            <person name="Putnam N.H."/>
            <person name="Green R.E."/>
            <person name="Rokhsar D.S."/>
        </authorList>
    </citation>
    <scope>NUCLEOTIDE SEQUENCE [LARGE SCALE GENOMIC DNA]</scope>
    <source>
        <strain evidence="4">S238N-H82</strain>
    </source>
</reference>
<evidence type="ECO:0000259" key="3">
    <source>
        <dbReference type="PROSITE" id="PS50948"/>
    </source>
</evidence>
<dbReference type="Pfam" id="PF14295">
    <property type="entry name" value="PAN_4"/>
    <property type="match status" value="2"/>
</dbReference>
<gene>
    <name evidence="5" type="primary">LOC118412625</name>
</gene>
<sequence>MLLQVNRMDPRWACLTLFLVLLADTARGQGCGLSAFRHVPGTHCRGDVVDRPNVGSADACAQACCDNPACKSFQYSTHNFCLLISKICTDEEKLSIPHGNMYDRIQGEAKPQASAGCGLSAFQHVPQTHCPGYENLVDRPQVGSVEACAKACCNNPACKSFQYSIHNRCYLISKICSDEEKKPTPMGNMYDRIQDEAKPQASAGCGLSAFQHVPQTHCPGYENLVDRPQVGSADACAKACCNNPACKSFQYSIHNRCYLISKICSDEEKKPTPMGNMYDRIQAGPSGPRRVCEHQRLSISCPAGQQINIVSALYGRTTRAVCPSGPIRTTNCRSSTSLARVRASCQGKSTCSMAASNGVFGDPCVGTYKYLEVSSTCILAPPAVPQGPAVAPPASRAPGCGLSAFRHVPRTHCSGRKNYLSRHKAGSADACAKACCDNPDCKSFQYSIHKTCFLINKICTDEEKKPTPIGNMYDRIQGEAKPQASAGCGLSAFRHVPRTHCSGRKNYLSRSKAGSADACSKACCDNPDCKSFQYSIHKTCFLINKICTDEEKISTPIGNMYDRIQAGPSGTRRVCENQRLSISCPAGQQINIVSALYGRTTRAVCPSGPIRTIDCLSSTSLTRVRTSCQGKSTCSMAASNGVFGDPCVGTHKYLEVSSTCIPGPSGTRRVCENQRLSISCPAGQQINIVSALYGRTTRAVCPSGPIRTTNCRSSTSLARVRTSCQGKSTCSVSASNSVFGDPCVGTHKYLEVSSTCIPSKRMVEARETLQGLRDVLLDLEEVAEIEQETRELEDMGEDVGMAAEDDE</sequence>
<evidence type="ECO:0000313" key="4">
    <source>
        <dbReference type="Proteomes" id="UP000001554"/>
    </source>
</evidence>
<dbReference type="GO" id="GO:0030246">
    <property type="term" value="F:carbohydrate binding"/>
    <property type="evidence" value="ECO:0007669"/>
    <property type="project" value="InterPro"/>
</dbReference>
<feature type="domain" description="SUEL-type lectin" evidence="2">
    <location>
        <begin position="291"/>
        <end position="378"/>
    </location>
</feature>
<feature type="domain" description="SUEL-type lectin" evidence="2">
    <location>
        <begin position="574"/>
        <end position="661"/>
    </location>
</feature>
<feature type="domain" description="Apple" evidence="3">
    <location>
        <begin position="488"/>
        <end position="566"/>
    </location>
</feature>
<dbReference type="CDD" id="cd22827">
    <property type="entry name" value="Gal_Rha_Lectin_SUL-I-like"/>
    <property type="match status" value="3"/>
</dbReference>
<feature type="chain" id="PRO_5039894408" evidence="1">
    <location>
        <begin position="29"/>
        <end position="807"/>
    </location>
</feature>
<feature type="domain" description="Apple" evidence="3">
    <location>
        <begin position="31"/>
        <end position="109"/>
    </location>
</feature>
<dbReference type="Gene3D" id="2.60.120.740">
    <property type="match status" value="3"/>
</dbReference>
<keyword evidence="4" id="KW-1185">Reference proteome</keyword>
<dbReference type="RefSeq" id="XP_035671496.1">
    <property type="nucleotide sequence ID" value="XM_035815603.1"/>
</dbReference>
<dbReference type="GeneID" id="118412625"/>
<name>A0A9J7MLK3_BRAFL</name>
<dbReference type="InterPro" id="IPR000922">
    <property type="entry name" value="Lectin_gal-bd_dom"/>
</dbReference>
<evidence type="ECO:0000259" key="2">
    <source>
        <dbReference type="PROSITE" id="PS50228"/>
    </source>
</evidence>
<accession>A0A9J7MLK3</accession>
<evidence type="ECO:0000313" key="5">
    <source>
        <dbReference type="RefSeq" id="XP_035671496.1"/>
    </source>
</evidence>
<evidence type="ECO:0000256" key="1">
    <source>
        <dbReference type="SAM" id="SignalP"/>
    </source>
</evidence>
<keyword evidence="1" id="KW-0732">Signal</keyword>
<dbReference type="PROSITE" id="PS50948">
    <property type="entry name" value="PAN"/>
    <property type="match status" value="5"/>
</dbReference>
<dbReference type="SMART" id="SM00473">
    <property type="entry name" value="PAN_AP"/>
    <property type="match status" value="5"/>
</dbReference>
<feature type="signal peptide" evidence="1">
    <location>
        <begin position="1"/>
        <end position="28"/>
    </location>
</feature>
<dbReference type="OrthoDB" id="1100386at2759"/>
<dbReference type="OMA" id="KVNSAFW"/>
<dbReference type="Pfam" id="PF02140">
    <property type="entry name" value="SUEL_Lectin"/>
    <property type="match status" value="3"/>
</dbReference>
<dbReference type="AlphaFoldDB" id="A0A9J7MLK3"/>
<feature type="domain" description="Apple" evidence="3">
    <location>
        <begin position="205"/>
        <end position="282"/>
    </location>
</feature>
<dbReference type="InterPro" id="IPR043159">
    <property type="entry name" value="Lectin_gal-bd_sf"/>
</dbReference>
<feature type="domain" description="Apple" evidence="3">
    <location>
        <begin position="400"/>
        <end position="477"/>
    </location>
</feature>
<feature type="domain" description="Apple" evidence="3">
    <location>
        <begin position="117"/>
        <end position="194"/>
    </location>
</feature>
<feature type="domain" description="SUEL-type lectin" evidence="2">
    <location>
        <begin position="670"/>
        <end position="757"/>
    </location>
</feature>